<comment type="similarity">
    <text evidence="1 6">Belongs to the aldehyde dehydrogenase family.</text>
</comment>
<dbReference type="FunFam" id="3.40.309.10:FF:000009">
    <property type="entry name" value="Aldehyde dehydrogenase A"/>
    <property type="match status" value="1"/>
</dbReference>
<dbReference type="InterPro" id="IPR016160">
    <property type="entry name" value="Ald_DH_CS_CYS"/>
</dbReference>
<sequence length="463" mass="50592">MATNGHLNKLDFTTFSNIINGQATKTESVRYGINPANKTALFPSPVSTRDDVADAIKAARTAFGSWKRTPIELRKEKIKAFTAEFLAHKAEFSRLLTTEQGKPLDLPEDVVDDNPERPVMTRYVPLGVVVGIVPWNFPLMLLCGKLAPAVMTGNCIIIKPSPFTPYCGIKLIELAQRFFPPGVIQVLSGDDNLGPWLTSHPGIDKISFTGSTATGKRAMESASKNLTRVTLELGGNDAAIVCSDANVEVAAPQIAQASFMNSGQICIAIKRIYVHKDIYNSFKDAFLKQLSLFKVGDGFQEGMFLGPVQNELQYDRVKEFLIDIQKNKQTVLTGGNVMENSSHGFFIQPTVVDNPPDESKIVVEEPFGPVVPLLQWSDVDNVIDRVNASDMGLGASVWTADTGLAQQIAENLDVGSVWLNEHLGIQPTATFGGHKKSGIGREWGSDGLRGYCNSKTLFFKQDK</sequence>
<dbReference type="Pfam" id="PF00171">
    <property type="entry name" value="Aldedh"/>
    <property type="match status" value="2"/>
</dbReference>
<name>A0A9P5HD77_9HYPO</name>
<evidence type="ECO:0000256" key="4">
    <source>
        <dbReference type="ARBA" id="ARBA00049194"/>
    </source>
</evidence>
<dbReference type="OrthoDB" id="310895at2759"/>
<dbReference type="PROSITE" id="PS00687">
    <property type="entry name" value="ALDEHYDE_DEHYDR_GLU"/>
    <property type="match status" value="1"/>
</dbReference>
<dbReference type="InterPro" id="IPR016163">
    <property type="entry name" value="Ald_DH_C"/>
</dbReference>
<dbReference type="Gene3D" id="3.40.309.10">
    <property type="entry name" value="Aldehyde Dehydrogenase, Chain A, domain 2"/>
    <property type="match status" value="1"/>
</dbReference>
<dbReference type="SUPFAM" id="SSF53720">
    <property type="entry name" value="ALDH-like"/>
    <property type="match status" value="1"/>
</dbReference>
<gene>
    <name evidence="8" type="ORF">G7Z17_g3030</name>
</gene>
<dbReference type="CDD" id="cd07106">
    <property type="entry name" value="ALDH_AldA-AAD23400"/>
    <property type="match status" value="1"/>
</dbReference>
<dbReference type="Proteomes" id="UP000722485">
    <property type="component" value="Unassembled WGS sequence"/>
</dbReference>
<protein>
    <recommendedName>
        <fullName evidence="3">aldehyde dehydrogenase (NAD(+))</fullName>
        <ecNumber evidence="3">1.2.1.3</ecNumber>
    </recommendedName>
</protein>
<accession>A0A9P5HD77</accession>
<evidence type="ECO:0000259" key="7">
    <source>
        <dbReference type="Pfam" id="PF00171"/>
    </source>
</evidence>
<evidence type="ECO:0000313" key="8">
    <source>
        <dbReference type="EMBL" id="KAF7554294.1"/>
    </source>
</evidence>
<keyword evidence="9" id="KW-1185">Reference proteome</keyword>
<comment type="caution">
    <text evidence="8">The sequence shown here is derived from an EMBL/GenBank/DDBJ whole genome shotgun (WGS) entry which is preliminary data.</text>
</comment>
<dbReference type="InterPro" id="IPR016161">
    <property type="entry name" value="Ald_DH/histidinol_DH"/>
</dbReference>
<dbReference type="GO" id="GO:0004029">
    <property type="term" value="F:aldehyde dehydrogenase (NAD+) activity"/>
    <property type="evidence" value="ECO:0007669"/>
    <property type="project" value="UniProtKB-EC"/>
</dbReference>
<proteinExistence type="inferred from homology"/>
<feature type="active site" evidence="5">
    <location>
        <position position="232"/>
    </location>
</feature>
<dbReference type="InterPro" id="IPR044086">
    <property type="entry name" value="LUC3-like"/>
</dbReference>
<reference evidence="8" key="1">
    <citation type="submission" date="2020-03" db="EMBL/GenBank/DDBJ databases">
        <title>Draft Genome Sequence of Cylindrodendrum hubeiense.</title>
        <authorList>
            <person name="Buettner E."/>
            <person name="Kellner H."/>
        </authorList>
    </citation>
    <scope>NUCLEOTIDE SEQUENCE</scope>
    <source>
        <strain evidence="8">IHI 201604</strain>
    </source>
</reference>
<organism evidence="8 9">
    <name type="scientific">Cylindrodendrum hubeiense</name>
    <dbReference type="NCBI Taxonomy" id="595255"/>
    <lineage>
        <taxon>Eukaryota</taxon>
        <taxon>Fungi</taxon>
        <taxon>Dikarya</taxon>
        <taxon>Ascomycota</taxon>
        <taxon>Pezizomycotina</taxon>
        <taxon>Sordariomycetes</taxon>
        <taxon>Hypocreomycetidae</taxon>
        <taxon>Hypocreales</taxon>
        <taxon>Nectriaceae</taxon>
        <taxon>Cylindrodendrum</taxon>
    </lineage>
</organism>
<dbReference type="AlphaFoldDB" id="A0A9P5HD77"/>
<evidence type="ECO:0000256" key="1">
    <source>
        <dbReference type="ARBA" id="ARBA00009986"/>
    </source>
</evidence>
<evidence type="ECO:0000256" key="5">
    <source>
        <dbReference type="PROSITE-ProRule" id="PRU10007"/>
    </source>
</evidence>
<evidence type="ECO:0000256" key="3">
    <source>
        <dbReference type="ARBA" id="ARBA00024226"/>
    </source>
</evidence>
<dbReference type="EC" id="1.2.1.3" evidence="3"/>
<dbReference type="InterPro" id="IPR015590">
    <property type="entry name" value="Aldehyde_DH_dom"/>
</dbReference>
<evidence type="ECO:0000256" key="6">
    <source>
        <dbReference type="RuleBase" id="RU003345"/>
    </source>
</evidence>
<comment type="catalytic activity">
    <reaction evidence="4">
        <text>an aldehyde + NAD(+) + H2O = a carboxylate + NADH + 2 H(+)</text>
        <dbReference type="Rhea" id="RHEA:16185"/>
        <dbReference type="ChEBI" id="CHEBI:15377"/>
        <dbReference type="ChEBI" id="CHEBI:15378"/>
        <dbReference type="ChEBI" id="CHEBI:17478"/>
        <dbReference type="ChEBI" id="CHEBI:29067"/>
        <dbReference type="ChEBI" id="CHEBI:57540"/>
        <dbReference type="ChEBI" id="CHEBI:57945"/>
        <dbReference type="EC" id="1.2.1.3"/>
    </reaction>
</comment>
<dbReference type="EMBL" id="JAANBB010000034">
    <property type="protein sequence ID" value="KAF7554294.1"/>
    <property type="molecule type" value="Genomic_DNA"/>
</dbReference>
<dbReference type="PANTHER" id="PTHR11699">
    <property type="entry name" value="ALDEHYDE DEHYDROGENASE-RELATED"/>
    <property type="match status" value="1"/>
</dbReference>
<evidence type="ECO:0000256" key="2">
    <source>
        <dbReference type="ARBA" id="ARBA00023002"/>
    </source>
</evidence>
<dbReference type="InterPro" id="IPR029510">
    <property type="entry name" value="Ald_DH_CS_GLU"/>
</dbReference>
<dbReference type="InterPro" id="IPR016162">
    <property type="entry name" value="Ald_DH_N"/>
</dbReference>
<keyword evidence="2 6" id="KW-0560">Oxidoreductase</keyword>
<feature type="domain" description="Aldehyde dehydrogenase" evidence="7">
    <location>
        <begin position="33"/>
        <end position="105"/>
    </location>
</feature>
<dbReference type="Gene3D" id="3.40.605.10">
    <property type="entry name" value="Aldehyde Dehydrogenase, Chain A, domain 1"/>
    <property type="match status" value="2"/>
</dbReference>
<feature type="domain" description="Aldehyde dehydrogenase" evidence="7">
    <location>
        <begin position="114"/>
        <end position="456"/>
    </location>
</feature>
<dbReference type="PROSITE" id="PS00070">
    <property type="entry name" value="ALDEHYDE_DEHYDR_CYS"/>
    <property type="match status" value="1"/>
</dbReference>
<evidence type="ECO:0000313" key="9">
    <source>
        <dbReference type="Proteomes" id="UP000722485"/>
    </source>
</evidence>